<name>A0A540VGI9_9CHLR</name>
<dbReference type="OrthoDB" id="166108at2"/>
<evidence type="ECO:0000259" key="2">
    <source>
        <dbReference type="PROSITE" id="PS51781"/>
    </source>
</evidence>
<dbReference type="PROSITE" id="PS51781">
    <property type="entry name" value="SH3B"/>
    <property type="match status" value="1"/>
</dbReference>
<dbReference type="InterPro" id="IPR003646">
    <property type="entry name" value="SH3-like_bac-type"/>
</dbReference>
<organism evidence="3 4">
    <name type="scientific">Litorilinea aerophila</name>
    <dbReference type="NCBI Taxonomy" id="1204385"/>
    <lineage>
        <taxon>Bacteria</taxon>
        <taxon>Bacillati</taxon>
        <taxon>Chloroflexota</taxon>
        <taxon>Caldilineae</taxon>
        <taxon>Caldilineales</taxon>
        <taxon>Caldilineaceae</taxon>
        <taxon>Litorilinea</taxon>
    </lineage>
</organism>
<dbReference type="InterPro" id="IPR011042">
    <property type="entry name" value="6-blade_b-propeller_TolB-like"/>
</dbReference>
<reference evidence="3 4" key="1">
    <citation type="submission" date="2019-06" db="EMBL/GenBank/DDBJ databases">
        <title>Genome sequence of Litorilinea aerophila BAA-2444.</title>
        <authorList>
            <person name="Maclea K.S."/>
            <person name="Maurais E.G."/>
            <person name="Iannazzi L.C."/>
        </authorList>
    </citation>
    <scope>NUCLEOTIDE SEQUENCE [LARGE SCALE GENOMIC DNA]</scope>
    <source>
        <strain evidence="3 4">ATCC BAA-2444</strain>
    </source>
</reference>
<dbReference type="InterPro" id="IPR011659">
    <property type="entry name" value="WD40"/>
</dbReference>
<dbReference type="AlphaFoldDB" id="A0A540VGI9"/>
<dbReference type="Gene3D" id="2.120.10.30">
    <property type="entry name" value="TolB, C-terminal domain"/>
    <property type="match status" value="2"/>
</dbReference>
<proteinExistence type="inferred from homology"/>
<evidence type="ECO:0000256" key="1">
    <source>
        <dbReference type="ARBA" id="ARBA00009820"/>
    </source>
</evidence>
<evidence type="ECO:0000313" key="3">
    <source>
        <dbReference type="EMBL" id="TQE95802.1"/>
    </source>
</evidence>
<comment type="caution">
    <text evidence="3">The sequence shown here is derived from an EMBL/GenBank/DDBJ whole genome shotgun (WGS) entry which is preliminary data.</text>
</comment>
<evidence type="ECO:0000313" key="4">
    <source>
        <dbReference type="Proteomes" id="UP000317371"/>
    </source>
</evidence>
<gene>
    <name evidence="3" type="ORF">FKZ61_10200</name>
</gene>
<dbReference type="Pfam" id="PF08239">
    <property type="entry name" value="SH3_3"/>
    <property type="match status" value="1"/>
</dbReference>
<dbReference type="Pfam" id="PF07676">
    <property type="entry name" value="PD40"/>
    <property type="match status" value="3"/>
</dbReference>
<protein>
    <submittedName>
        <fullName evidence="3">SH3 domain-containing protein</fullName>
    </submittedName>
</protein>
<dbReference type="Proteomes" id="UP000317371">
    <property type="component" value="Unassembled WGS sequence"/>
</dbReference>
<dbReference type="PANTHER" id="PTHR36842">
    <property type="entry name" value="PROTEIN TOLB HOMOLOG"/>
    <property type="match status" value="1"/>
</dbReference>
<keyword evidence="4" id="KW-1185">Reference proteome</keyword>
<dbReference type="SMART" id="SM00287">
    <property type="entry name" value="SH3b"/>
    <property type="match status" value="1"/>
</dbReference>
<dbReference type="InParanoid" id="A0A540VGI9"/>
<dbReference type="PANTHER" id="PTHR36842:SF1">
    <property type="entry name" value="PROTEIN TOLB"/>
    <property type="match status" value="1"/>
</dbReference>
<dbReference type="SUPFAM" id="SSF69304">
    <property type="entry name" value="Tricorn protease N-terminal domain"/>
    <property type="match status" value="1"/>
</dbReference>
<sequence length="517" mass="54807">MAVVRGSGALLRAEPGGESLQPLATGTALTLLARTGDGRWLFATTAAGAQGWVERDQVVAFNVESLPVLEQPPRGQAASAGGEAGGGTAMVPLPTPTPTLLASPTPLQPVRPTPQAGPGDIVATVVLTDARLNIRSGPGTNYAIVGKALPGEQFIALGRNATGTWVQIAVPDLPGGFGWVSAPFISLSGSVLDLPISTQTGNVAQGATAPSPTTARAEPALSGRLVFQDRGGGTIYVYELATGSLRPLTTGIDPDISPDGRTVAFVREGGESGLYLIDIDGRNERRIYNGRAGMRGPSWSPDGQYIVFSYAIDSYECRDVGFGICLPDNPFLSGFPLIRKPQTMLARVDFNGQNYRDLPSLNTAQAPDWNEGGIVYSAATSLEITQDTPDGETRAVISAPYYQDPAWQPGAGRIVFQSREGNHWEIFAVNPDGSDLTALTRPVTTLVDQLPHNVAPAWSPDGRHIAYLSSRDANNSHGPWRIWVMNADGSGQRPLEIPVEIEYNFALEQMLSWGPSS</sequence>
<comment type="similarity">
    <text evidence="1">Belongs to the TolB family.</text>
</comment>
<accession>A0A540VGI9</accession>
<dbReference type="Gene3D" id="2.30.30.40">
    <property type="entry name" value="SH3 Domains"/>
    <property type="match status" value="1"/>
</dbReference>
<feature type="domain" description="SH3b" evidence="2">
    <location>
        <begin position="122"/>
        <end position="189"/>
    </location>
</feature>
<dbReference type="EMBL" id="VIGC01000011">
    <property type="protein sequence ID" value="TQE95802.1"/>
    <property type="molecule type" value="Genomic_DNA"/>
</dbReference>